<keyword evidence="1" id="KW-0732">Signal</keyword>
<comment type="caution">
    <text evidence="2">The sequence shown here is derived from an EMBL/GenBank/DDBJ whole genome shotgun (WGS) entry which is preliminary data.</text>
</comment>
<feature type="signal peptide" evidence="1">
    <location>
        <begin position="1"/>
        <end position="20"/>
    </location>
</feature>
<dbReference type="EMBL" id="BAABJM010000002">
    <property type="protein sequence ID" value="GAA5052717.1"/>
    <property type="molecule type" value="Genomic_DNA"/>
</dbReference>
<accession>A0ABP9K754</accession>
<evidence type="ECO:0000256" key="1">
    <source>
        <dbReference type="SAM" id="SignalP"/>
    </source>
</evidence>
<dbReference type="Proteomes" id="UP001500603">
    <property type="component" value="Unassembled WGS sequence"/>
</dbReference>
<sequence length="66" mass="6363">MKIKKMVATAALTIAAVGVAAGTASGQAQVAGPSISGVDSGVAYTAAVAPDRSNASVTRAPPPRAR</sequence>
<evidence type="ECO:0000313" key="2">
    <source>
        <dbReference type="EMBL" id="GAA5052717.1"/>
    </source>
</evidence>
<feature type="chain" id="PRO_5045235771" evidence="1">
    <location>
        <begin position="21"/>
        <end position="66"/>
    </location>
</feature>
<evidence type="ECO:0000313" key="3">
    <source>
        <dbReference type="Proteomes" id="UP001500603"/>
    </source>
</evidence>
<protein>
    <submittedName>
        <fullName evidence="2">Uncharacterized protein</fullName>
    </submittedName>
</protein>
<organism evidence="2 3">
    <name type="scientific">Nocardia callitridis</name>
    <dbReference type="NCBI Taxonomy" id="648753"/>
    <lineage>
        <taxon>Bacteria</taxon>
        <taxon>Bacillati</taxon>
        <taxon>Actinomycetota</taxon>
        <taxon>Actinomycetes</taxon>
        <taxon>Mycobacteriales</taxon>
        <taxon>Nocardiaceae</taxon>
        <taxon>Nocardia</taxon>
    </lineage>
</organism>
<keyword evidence="3" id="KW-1185">Reference proteome</keyword>
<proteinExistence type="predicted"/>
<gene>
    <name evidence="2" type="ORF">GCM10023318_25720</name>
</gene>
<name>A0ABP9K754_9NOCA</name>
<reference evidence="3" key="1">
    <citation type="journal article" date="2019" name="Int. J. Syst. Evol. Microbiol.">
        <title>The Global Catalogue of Microorganisms (GCM) 10K type strain sequencing project: providing services to taxonomists for standard genome sequencing and annotation.</title>
        <authorList>
            <consortium name="The Broad Institute Genomics Platform"/>
            <consortium name="The Broad Institute Genome Sequencing Center for Infectious Disease"/>
            <person name="Wu L."/>
            <person name="Ma J."/>
        </authorList>
    </citation>
    <scope>NUCLEOTIDE SEQUENCE [LARGE SCALE GENOMIC DNA]</scope>
    <source>
        <strain evidence="3">JCM 18298</strain>
    </source>
</reference>